<dbReference type="InterPro" id="IPR051857">
    <property type="entry name" value="Asn_synthetase_domain"/>
</dbReference>
<dbReference type="EMBL" id="LR899012">
    <property type="protein sequence ID" value="CAD7087087.1"/>
    <property type="molecule type" value="Genomic_DNA"/>
</dbReference>
<keyword evidence="2" id="KW-0061">Asparagine biosynthesis</keyword>
<evidence type="ECO:0000256" key="2">
    <source>
        <dbReference type="ARBA" id="ARBA00022888"/>
    </source>
</evidence>
<dbReference type="InterPro" id="IPR029055">
    <property type="entry name" value="Ntn_hydrolases_N"/>
</dbReference>
<dbReference type="OMA" id="SVYESCP"/>
<protein>
    <recommendedName>
        <fullName evidence="4">Glutamine amidotransferase type-2 domain-containing protein</fullName>
    </recommendedName>
</protein>
<dbReference type="OrthoDB" id="10252281at2759"/>
<feature type="domain" description="Glutamine amidotransferase type-2" evidence="4">
    <location>
        <begin position="2"/>
        <end position="190"/>
    </location>
</feature>
<keyword evidence="6" id="KW-1185">Reference proteome</keyword>
<dbReference type="InterPro" id="IPR014729">
    <property type="entry name" value="Rossmann-like_a/b/a_fold"/>
</dbReference>
<evidence type="ECO:0000313" key="5">
    <source>
        <dbReference type="EMBL" id="CAD7087087.1"/>
    </source>
</evidence>
<dbReference type="Pfam" id="PF13537">
    <property type="entry name" value="GATase_7"/>
    <property type="match status" value="1"/>
</dbReference>
<dbReference type="GO" id="GO:0004066">
    <property type="term" value="F:asparagine synthase (glutamine-hydrolyzing) activity"/>
    <property type="evidence" value="ECO:0007669"/>
    <property type="project" value="InterPro"/>
</dbReference>
<dbReference type="SUPFAM" id="SSF52402">
    <property type="entry name" value="Adenine nucleotide alpha hydrolases-like"/>
    <property type="match status" value="1"/>
</dbReference>
<dbReference type="CDD" id="cd01991">
    <property type="entry name" value="Asn_synthase_B_C"/>
    <property type="match status" value="1"/>
</dbReference>
<dbReference type="InterPro" id="IPR017932">
    <property type="entry name" value="GATase_2_dom"/>
</dbReference>
<dbReference type="PROSITE" id="PS51278">
    <property type="entry name" value="GATASE_TYPE_2"/>
    <property type="match status" value="1"/>
</dbReference>
<dbReference type="PANTHER" id="PTHR45937">
    <property type="entry name" value="ASPARAGINE SYNTHETASE DOMAIN-CONTAINING PROTEIN 1"/>
    <property type="match status" value="1"/>
</dbReference>
<evidence type="ECO:0000256" key="3">
    <source>
        <dbReference type="ARBA" id="ARBA00022962"/>
    </source>
</evidence>
<organism evidence="5 6">
    <name type="scientific">Hermetia illucens</name>
    <name type="common">Black soldier fly</name>
    <dbReference type="NCBI Taxonomy" id="343691"/>
    <lineage>
        <taxon>Eukaryota</taxon>
        <taxon>Metazoa</taxon>
        <taxon>Ecdysozoa</taxon>
        <taxon>Arthropoda</taxon>
        <taxon>Hexapoda</taxon>
        <taxon>Insecta</taxon>
        <taxon>Pterygota</taxon>
        <taxon>Neoptera</taxon>
        <taxon>Endopterygota</taxon>
        <taxon>Diptera</taxon>
        <taxon>Brachycera</taxon>
        <taxon>Stratiomyomorpha</taxon>
        <taxon>Stratiomyidae</taxon>
        <taxon>Hermetiinae</taxon>
        <taxon>Hermetia</taxon>
    </lineage>
</organism>
<evidence type="ECO:0000313" key="6">
    <source>
        <dbReference type="Proteomes" id="UP000594454"/>
    </source>
</evidence>
<evidence type="ECO:0000259" key="4">
    <source>
        <dbReference type="PROSITE" id="PS51278"/>
    </source>
</evidence>
<name>A0A7R8UU85_HERIL</name>
<dbReference type="FunCoup" id="A0A7R8UU85">
    <property type="interactions" value="1320"/>
</dbReference>
<accession>A0A7R8UU85</accession>
<dbReference type="Proteomes" id="UP000594454">
    <property type="component" value="Chromosome 4"/>
</dbReference>
<dbReference type="Gene3D" id="3.40.50.620">
    <property type="entry name" value="HUPs"/>
    <property type="match status" value="1"/>
</dbReference>
<dbReference type="PANTHER" id="PTHR45937:SF1">
    <property type="entry name" value="ASPARAGINE SYNTHETASE DOMAIN-CONTAINING PROTEIN 1"/>
    <property type="match status" value="1"/>
</dbReference>
<proteinExistence type="predicted"/>
<keyword evidence="1" id="KW-0028">Amino-acid biosynthesis</keyword>
<dbReference type="InterPro" id="IPR001962">
    <property type="entry name" value="Asn_synthase"/>
</dbReference>
<dbReference type="SUPFAM" id="SSF56235">
    <property type="entry name" value="N-terminal nucleophile aminohydrolases (Ntn hydrolases)"/>
    <property type="match status" value="1"/>
</dbReference>
<dbReference type="GO" id="GO:0006529">
    <property type="term" value="P:asparagine biosynthetic process"/>
    <property type="evidence" value="ECO:0007669"/>
    <property type="project" value="UniProtKB-KW"/>
</dbReference>
<keyword evidence="3" id="KW-0315">Glutamine amidotransferase</keyword>
<evidence type="ECO:0000256" key="1">
    <source>
        <dbReference type="ARBA" id="ARBA00022605"/>
    </source>
</evidence>
<dbReference type="AlphaFoldDB" id="A0A7R8UU85"/>
<sequence length="584" mass="66081">MCGICCTLPIQTQNAPYNPKLAESLAEILRNRGPNVQHQISLSNGVTFYGFVLWQQGDRPAKQPLESDKFILLFNGDIFNATKDNTVSDTTWLISKLDECNDEKDILNLLRLLEGPYSLIAYDKKAQCVYFVRDPLGRNSLLLERDQHSIRILSSSYMSKDTKTIEIPPVGVFKFNVSLKSNHILYPWTELDDDQKSSLTLVSSFICADITIGEAIDVPWSILKRRKLVYDFSETLAQHSRNENVFESLLSSDEIAQTVHQLKSLIHKSVKDRVRNSPRYCVNCIEERINVTEADGECLHAKLGILFSGGIDCTILAAIAHEYVPETEPIDLINVAFEPVNKSGSSCEGYNVPDRLSALDSFNELQSLFPHRQWNLVEVDVDRNQIESAMRDHICHLIYPLETVLDESLGCAFWFASRGIGKIQGDPYSTPCRVILVGSGADELFGGYIRHRNAFNRCKGNLPEKIKALDDELDLDWKRIPTRNLGRDDRIIADNGRTSRAPFIEENLVQFVRQLHPLEICCFELDQGIGDKLLLRLVGYSLGLRGASQFKKRAIQFGSRIADKKQNAKEISVYLSHPTERDIE</sequence>
<dbReference type="InParanoid" id="A0A7R8UU85"/>
<reference evidence="5 6" key="1">
    <citation type="submission" date="2020-11" db="EMBL/GenBank/DDBJ databases">
        <authorList>
            <person name="Wallbank WR R."/>
            <person name="Pardo Diaz C."/>
            <person name="Kozak K."/>
            <person name="Martin S."/>
            <person name="Jiggins C."/>
            <person name="Moest M."/>
            <person name="Warren A I."/>
            <person name="Generalovic N T."/>
            <person name="Byers J.R.P. K."/>
            <person name="Montejo-Kovacevich G."/>
            <person name="Yen C E."/>
        </authorList>
    </citation>
    <scope>NUCLEOTIDE SEQUENCE [LARGE SCALE GENOMIC DNA]</scope>
</reference>
<dbReference type="Pfam" id="PF00733">
    <property type="entry name" value="Asn_synthase"/>
    <property type="match status" value="1"/>
</dbReference>
<dbReference type="Gene3D" id="3.60.20.10">
    <property type="entry name" value="Glutamine Phosphoribosylpyrophosphate, subunit 1, domain 1"/>
    <property type="match status" value="1"/>
</dbReference>
<gene>
    <name evidence="5" type="ORF">HERILL_LOCUS9813</name>
</gene>